<evidence type="ECO:0000256" key="2">
    <source>
        <dbReference type="ARBA" id="ARBA00023125"/>
    </source>
</evidence>
<evidence type="ECO:0000313" key="5">
    <source>
        <dbReference type="EMBL" id="MEW3466607.1"/>
    </source>
</evidence>
<organism evidence="5 6">
    <name type="scientific">Enterococcus entomosocium</name>
    <dbReference type="NCBI Taxonomy" id="3034352"/>
    <lineage>
        <taxon>Bacteria</taxon>
        <taxon>Bacillati</taxon>
        <taxon>Bacillota</taxon>
        <taxon>Bacilli</taxon>
        <taxon>Lactobacillales</taxon>
        <taxon>Enterococcaceae</taxon>
        <taxon>Enterococcus</taxon>
    </lineage>
</organism>
<dbReference type="PANTHER" id="PTHR43280">
    <property type="entry name" value="ARAC-FAMILY TRANSCRIPTIONAL REGULATOR"/>
    <property type="match status" value="1"/>
</dbReference>
<dbReference type="Gene3D" id="1.10.10.60">
    <property type="entry name" value="Homeodomain-like"/>
    <property type="match status" value="1"/>
</dbReference>
<evidence type="ECO:0000259" key="4">
    <source>
        <dbReference type="PROSITE" id="PS01124"/>
    </source>
</evidence>
<reference evidence="5 6" key="1">
    <citation type="submission" date="2024-05" db="EMBL/GenBank/DDBJ databases">
        <title>Human gut microbiome strain richness.</title>
        <authorList>
            <person name="Chen-Liaw A."/>
        </authorList>
    </citation>
    <scope>NUCLEOTIDE SEQUENCE [LARGE SCALE GENOMIC DNA]</scope>
    <source>
        <strain evidence="5 6">J1100102st1_G3_J1100102_180507</strain>
    </source>
</reference>
<evidence type="ECO:0000313" key="6">
    <source>
        <dbReference type="Proteomes" id="UP001554047"/>
    </source>
</evidence>
<evidence type="ECO:0000256" key="3">
    <source>
        <dbReference type="ARBA" id="ARBA00023163"/>
    </source>
</evidence>
<keyword evidence="2" id="KW-0238">DNA-binding</keyword>
<sequence length="238" mass="27989">MIEIKNIYYTTGKNVHGVNGWSILLAKGGMYMEKSEVEIFLIESQMIFKYVSQNVLNQIIIVELNLFCESISDYIWKIDLKINRDINSLIQLLFTRFETKDRTYVVDPAIEMIIRKTIKMNLSSLKDYFEIFKLIAFIQENMSDNLTVTDLAEFMHMSKPTLNRFCLNKINKVHQNLINDIKITLAKNLLESTDKKIYEIGEETSFFNASTFTVFFKRETGLSPKEYRQDYFCLLERA</sequence>
<dbReference type="RefSeq" id="WP_196044476.1">
    <property type="nucleotide sequence ID" value="NZ_JBFDTA010000004.1"/>
</dbReference>
<accession>A0ABV3ME98</accession>
<proteinExistence type="predicted"/>
<dbReference type="SUPFAM" id="SSF46689">
    <property type="entry name" value="Homeodomain-like"/>
    <property type="match status" value="1"/>
</dbReference>
<dbReference type="PROSITE" id="PS01124">
    <property type="entry name" value="HTH_ARAC_FAMILY_2"/>
    <property type="match status" value="1"/>
</dbReference>
<dbReference type="Proteomes" id="UP001554047">
    <property type="component" value="Unassembled WGS sequence"/>
</dbReference>
<dbReference type="InterPro" id="IPR009057">
    <property type="entry name" value="Homeodomain-like_sf"/>
</dbReference>
<keyword evidence="6" id="KW-1185">Reference proteome</keyword>
<dbReference type="SMART" id="SM00342">
    <property type="entry name" value="HTH_ARAC"/>
    <property type="match status" value="1"/>
</dbReference>
<evidence type="ECO:0000256" key="1">
    <source>
        <dbReference type="ARBA" id="ARBA00023015"/>
    </source>
</evidence>
<dbReference type="InterPro" id="IPR018060">
    <property type="entry name" value="HTH_AraC"/>
</dbReference>
<protein>
    <submittedName>
        <fullName evidence="5">AraC family transcriptional regulator</fullName>
    </submittedName>
</protein>
<dbReference type="PANTHER" id="PTHR43280:SF28">
    <property type="entry name" value="HTH-TYPE TRANSCRIPTIONAL ACTIVATOR RHAS"/>
    <property type="match status" value="1"/>
</dbReference>
<comment type="caution">
    <text evidence="5">The sequence shown here is derived from an EMBL/GenBank/DDBJ whole genome shotgun (WGS) entry which is preliminary data.</text>
</comment>
<gene>
    <name evidence="5" type="ORF">AB1I55_10935</name>
</gene>
<keyword evidence="3" id="KW-0804">Transcription</keyword>
<name>A0ABV3ME98_9ENTE</name>
<keyword evidence="1" id="KW-0805">Transcription regulation</keyword>
<dbReference type="EMBL" id="JBFDTB010000017">
    <property type="protein sequence ID" value="MEW3466607.1"/>
    <property type="molecule type" value="Genomic_DNA"/>
</dbReference>
<feature type="domain" description="HTH araC/xylS-type" evidence="4">
    <location>
        <begin position="132"/>
        <end position="230"/>
    </location>
</feature>
<dbReference type="Pfam" id="PF12833">
    <property type="entry name" value="HTH_18"/>
    <property type="match status" value="1"/>
</dbReference>